<gene>
    <name evidence="2" type="ORF">K470DRAFT_100368</name>
</gene>
<proteinExistence type="predicted"/>
<reference evidence="2" key="1">
    <citation type="journal article" date="2020" name="Stud. Mycol.">
        <title>101 Dothideomycetes genomes: a test case for predicting lifestyles and emergence of pathogens.</title>
        <authorList>
            <person name="Haridas S."/>
            <person name="Albert R."/>
            <person name="Binder M."/>
            <person name="Bloem J."/>
            <person name="Labutti K."/>
            <person name="Salamov A."/>
            <person name="Andreopoulos B."/>
            <person name="Baker S."/>
            <person name="Barry K."/>
            <person name="Bills G."/>
            <person name="Bluhm B."/>
            <person name="Cannon C."/>
            <person name="Castanera R."/>
            <person name="Culley D."/>
            <person name="Daum C."/>
            <person name="Ezra D."/>
            <person name="Gonzalez J."/>
            <person name="Henrissat B."/>
            <person name="Kuo A."/>
            <person name="Liang C."/>
            <person name="Lipzen A."/>
            <person name="Lutzoni F."/>
            <person name="Magnuson J."/>
            <person name="Mondo S."/>
            <person name="Nolan M."/>
            <person name="Ohm R."/>
            <person name="Pangilinan J."/>
            <person name="Park H.-J."/>
            <person name="Ramirez L."/>
            <person name="Alfaro M."/>
            <person name="Sun H."/>
            <person name="Tritt A."/>
            <person name="Yoshinaga Y."/>
            <person name="Zwiers L.-H."/>
            <person name="Turgeon B."/>
            <person name="Goodwin S."/>
            <person name="Spatafora J."/>
            <person name="Crous P."/>
            <person name="Grigoriev I."/>
        </authorList>
    </citation>
    <scope>NUCLEOTIDE SEQUENCE</scope>
    <source>
        <strain evidence="2">CBS 480.64</strain>
    </source>
</reference>
<accession>A0A6A7BWF2</accession>
<organism evidence="2 3">
    <name type="scientific">Piedraia hortae CBS 480.64</name>
    <dbReference type="NCBI Taxonomy" id="1314780"/>
    <lineage>
        <taxon>Eukaryota</taxon>
        <taxon>Fungi</taxon>
        <taxon>Dikarya</taxon>
        <taxon>Ascomycota</taxon>
        <taxon>Pezizomycotina</taxon>
        <taxon>Dothideomycetes</taxon>
        <taxon>Dothideomycetidae</taxon>
        <taxon>Capnodiales</taxon>
        <taxon>Piedraiaceae</taxon>
        <taxon>Piedraia</taxon>
    </lineage>
</organism>
<protein>
    <submittedName>
        <fullName evidence="2">Uncharacterized protein</fullName>
    </submittedName>
</protein>
<feature type="region of interest" description="Disordered" evidence="1">
    <location>
        <begin position="18"/>
        <end position="40"/>
    </location>
</feature>
<evidence type="ECO:0000256" key="1">
    <source>
        <dbReference type="SAM" id="MobiDB-lite"/>
    </source>
</evidence>
<dbReference type="Proteomes" id="UP000799421">
    <property type="component" value="Unassembled WGS sequence"/>
</dbReference>
<sequence length="97" mass="10841">MSHQAGLHRLSCIYFSSPEMPTTRSETGAAKCTSPQHEAITKRRRLTESNLAPGTQCRDLDLVGESAQRPEEDRAIDGIRDRKDVDVYESKIPVAAW</sequence>
<dbReference type="EMBL" id="MU005994">
    <property type="protein sequence ID" value="KAF2859307.1"/>
    <property type="molecule type" value="Genomic_DNA"/>
</dbReference>
<name>A0A6A7BWF2_9PEZI</name>
<evidence type="ECO:0000313" key="3">
    <source>
        <dbReference type="Proteomes" id="UP000799421"/>
    </source>
</evidence>
<keyword evidence="3" id="KW-1185">Reference proteome</keyword>
<evidence type="ECO:0000313" key="2">
    <source>
        <dbReference type="EMBL" id="KAF2859307.1"/>
    </source>
</evidence>
<dbReference type="AlphaFoldDB" id="A0A6A7BWF2"/>